<dbReference type="InterPro" id="IPR013083">
    <property type="entry name" value="Znf_RING/FYVE/PHD"/>
</dbReference>
<sequence>MEVFAPAKSQSIPACRTEDDSCPQCKSGRYLNRNMKLLASPCYHRMCEECVSNRFDAGPAPCPECHRFLRK</sequence>
<dbReference type="GO" id="GO:0005675">
    <property type="term" value="C:transcription factor TFIIH holo complex"/>
    <property type="evidence" value="ECO:0007669"/>
    <property type="project" value="TreeGrafter"/>
</dbReference>
<dbReference type="PROSITE" id="PS50089">
    <property type="entry name" value="ZF_RING_2"/>
    <property type="match status" value="1"/>
</dbReference>
<keyword evidence="1" id="KW-0479">Metal-binding</keyword>
<keyword evidence="3" id="KW-0862">Zinc</keyword>
<protein>
    <submittedName>
        <fullName evidence="6">TFIIH/NER complex subunit</fullName>
    </submittedName>
</protein>
<dbReference type="Proteomes" id="UP001143981">
    <property type="component" value="Unassembled WGS sequence"/>
</dbReference>
<keyword evidence="2 4" id="KW-0863">Zinc-finger</keyword>
<name>A0A9W8CTS4_9FUNG</name>
<dbReference type="Pfam" id="PF17121">
    <property type="entry name" value="zf-C3HC4_5"/>
    <property type="match status" value="1"/>
</dbReference>
<feature type="non-terminal residue" evidence="6">
    <location>
        <position position="71"/>
    </location>
</feature>
<proteinExistence type="predicted"/>
<dbReference type="OrthoDB" id="5963at2759"/>
<organism evidence="6 7">
    <name type="scientific">Coemansia biformis</name>
    <dbReference type="NCBI Taxonomy" id="1286918"/>
    <lineage>
        <taxon>Eukaryota</taxon>
        <taxon>Fungi</taxon>
        <taxon>Fungi incertae sedis</taxon>
        <taxon>Zoopagomycota</taxon>
        <taxon>Kickxellomycotina</taxon>
        <taxon>Kickxellomycetes</taxon>
        <taxon>Kickxellales</taxon>
        <taxon>Kickxellaceae</taxon>
        <taxon>Coemansia</taxon>
    </lineage>
</organism>
<evidence type="ECO:0000313" key="7">
    <source>
        <dbReference type="Proteomes" id="UP001143981"/>
    </source>
</evidence>
<dbReference type="PROSITE" id="PS00518">
    <property type="entry name" value="ZF_RING_1"/>
    <property type="match status" value="1"/>
</dbReference>
<evidence type="ECO:0000256" key="4">
    <source>
        <dbReference type="PROSITE-ProRule" id="PRU00175"/>
    </source>
</evidence>
<accession>A0A9W8CTS4</accession>
<keyword evidence="7" id="KW-1185">Reference proteome</keyword>
<dbReference type="PANTHER" id="PTHR12683:SF13">
    <property type="entry name" value="CDK-ACTIVATING KINASE ASSEMBLY FACTOR MAT1"/>
    <property type="match status" value="1"/>
</dbReference>
<comment type="caution">
    <text evidence="6">The sequence shown here is derived from an EMBL/GenBank/DDBJ whole genome shotgun (WGS) entry which is preliminary data.</text>
</comment>
<gene>
    <name evidence="6" type="primary">TFB3</name>
    <name evidence="6" type="ORF">LPJ61_005443</name>
</gene>
<feature type="domain" description="RING-type" evidence="5">
    <location>
        <begin position="22"/>
        <end position="66"/>
    </location>
</feature>
<evidence type="ECO:0000256" key="1">
    <source>
        <dbReference type="ARBA" id="ARBA00022723"/>
    </source>
</evidence>
<evidence type="ECO:0000256" key="2">
    <source>
        <dbReference type="ARBA" id="ARBA00022771"/>
    </source>
</evidence>
<reference evidence="6" key="1">
    <citation type="submission" date="2022-07" db="EMBL/GenBank/DDBJ databases">
        <title>Phylogenomic reconstructions and comparative analyses of Kickxellomycotina fungi.</title>
        <authorList>
            <person name="Reynolds N.K."/>
            <person name="Stajich J.E."/>
            <person name="Barry K."/>
            <person name="Grigoriev I.V."/>
            <person name="Crous P."/>
            <person name="Smith M.E."/>
        </authorList>
    </citation>
    <scope>NUCLEOTIDE SEQUENCE</scope>
    <source>
        <strain evidence="6">BCRC 34381</strain>
    </source>
</reference>
<dbReference type="GO" id="GO:0008270">
    <property type="term" value="F:zinc ion binding"/>
    <property type="evidence" value="ECO:0007669"/>
    <property type="project" value="UniProtKB-KW"/>
</dbReference>
<dbReference type="PANTHER" id="PTHR12683">
    <property type="entry name" value="CDK-ACTIVATING KINASE ASSEMBLY FACTOR MAT1"/>
    <property type="match status" value="1"/>
</dbReference>
<dbReference type="SMART" id="SM00184">
    <property type="entry name" value="RING"/>
    <property type="match status" value="1"/>
</dbReference>
<evidence type="ECO:0000256" key="3">
    <source>
        <dbReference type="ARBA" id="ARBA00022833"/>
    </source>
</evidence>
<dbReference type="AlphaFoldDB" id="A0A9W8CTS4"/>
<dbReference type="EMBL" id="JANBOI010001800">
    <property type="protein sequence ID" value="KAJ1726068.1"/>
    <property type="molecule type" value="Genomic_DNA"/>
</dbReference>
<dbReference type="GO" id="GO:0006281">
    <property type="term" value="P:DNA repair"/>
    <property type="evidence" value="ECO:0007669"/>
    <property type="project" value="TreeGrafter"/>
</dbReference>
<dbReference type="SUPFAM" id="SSF57850">
    <property type="entry name" value="RING/U-box"/>
    <property type="match status" value="1"/>
</dbReference>
<dbReference type="InterPro" id="IPR001841">
    <property type="entry name" value="Znf_RING"/>
</dbReference>
<dbReference type="GO" id="GO:0006357">
    <property type="term" value="P:regulation of transcription by RNA polymerase II"/>
    <property type="evidence" value="ECO:0007669"/>
    <property type="project" value="TreeGrafter"/>
</dbReference>
<evidence type="ECO:0000313" key="6">
    <source>
        <dbReference type="EMBL" id="KAJ1726068.1"/>
    </source>
</evidence>
<evidence type="ECO:0000259" key="5">
    <source>
        <dbReference type="PROSITE" id="PS50089"/>
    </source>
</evidence>
<dbReference type="InterPro" id="IPR017907">
    <property type="entry name" value="Znf_RING_CS"/>
</dbReference>
<dbReference type="Gene3D" id="3.30.40.10">
    <property type="entry name" value="Zinc/RING finger domain, C3HC4 (zinc finger)"/>
    <property type="match status" value="1"/>
</dbReference>